<comment type="caution">
    <text evidence="9">The sequence shown here is derived from an EMBL/GenBank/DDBJ whole genome shotgun (WGS) entry which is preliminary data.</text>
</comment>
<keyword evidence="4 7" id="KW-1133">Transmembrane helix</keyword>
<keyword evidence="1" id="KW-0674">Reaction center</keyword>
<feature type="signal peptide" evidence="8">
    <location>
        <begin position="1"/>
        <end position="18"/>
    </location>
</feature>
<name>A0A835ZJC8_9STRA</name>
<dbReference type="EMBL" id="JAFCMP010000040">
    <property type="protein sequence ID" value="KAG5190053.1"/>
    <property type="molecule type" value="Genomic_DNA"/>
</dbReference>
<keyword evidence="6" id="KW-0604">Photosystem II</keyword>
<dbReference type="GO" id="GO:0019684">
    <property type="term" value="P:photosynthesis, light reaction"/>
    <property type="evidence" value="ECO:0007669"/>
    <property type="project" value="InterPro"/>
</dbReference>
<evidence type="ECO:0000256" key="5">
    <source>
        <dbReference type="ARBA" id="ARBA00023136"/>
    </source>
</evidence>
<dbReference type="NCBIfam" id="TIGR03038">
    <property type="entry name" value="PS_II_psbM"/>
    <property type="match status" value="1"/>
</dbReference>
<keyword evidence="8" id="KW-0732">Signal</keyword>
<evidence type="ECO:0008006" key="11">
    <source>
        <dbReference type="Google" id="ProtNLM"/>
    </source>
</evidence>
<evidence type="ECO:0000256" key="4">
    <source>
        <dbReference type="ARBA" id="ARBA00022989"/>
    </source>
</evidence>
<feature type="transmembrane region" description="Helical" evidence="7">
    <location>
        <begin position="79"/>
        <end position="101"/>
    </location>
</feature>
<dbReference type="Proteomes" id="UP000664859">
    <property type="component" value="Unassembled WGS sequence"/>
</dbReference>
<evidence type="ECO:0000256" key="2">
    <source>
        <dbReference type="ARBA" id="ARBA00022531"/>
    </source>
</evidence>
<keyword evidence="10" id="KW-1185">Reference proteome</keyword>
<evidence type="ECO:0000256" key="1">
    <source>
        <dbReference type="ARBA" id="ARBA00022469"/>
    </source>
</evidence>
<evidence type="ECO:0000256" key="7">
    <source>
        <dbReference type="SAM" id="Phobius"/>
    </source>
</evidence>
<evidence type="ECO:0000256" key="6">
    <source>
        <dbReference type="ARBA" id="ARBA00023276"/>
    </source>
</evidence>
<feature type="chain" id="PRO_5032720452" description="Photosystem II reaction center M protein" evidence="8">
    <location>
        <begin position="19"/>
        <end position="115"/>
    </location>
</feature>
<dbReference type="PROSITE" id="PS51257">
    <property type="entry name" value="PROKAR_LIPOPROTEIN"/>
    <property type="match status" value="1"/>
</dbReference>
<evidence type="ECO:0000313" key="10">
    <source>
        <dbReference type="Proteomes" id="UP000664859"/>
    </source>
</evidence>
<dbReference type="Pfam" id="PF05151">
    <property type="entry name" value="PsbM"/>
    <property type="match status" value="1"/>
</dbReference>
<sequence length="115" mass="11672">MAKMFALLLVAFAACVSAFVAPAAPIAAKLAPAMSMSLASSAAKAVAGVAPAALAAPAFADSDIVSQLPTQLMALEVQFGAYLAVLLGTFVPVAFLIVLYIQSESRKAGERSGRE</sequence>
<dbReference type="AlphaFoldDB" id="A0A835ZJC8"/>
<evidence type="ECO:0000313" key="9">
    <source>
        <dbReference type="EMBL" id="KAG5190053.1"/>
    </source>
</evidence>
<evidence type="ECO:0000256" key="8">
    <source>
        <dbReference type="SAM" id="SignalP"/>
    </source>
</evidence>
<evidence type="ECO:0000256" key="3">
    <source>
        <dbReference type="ARBA" id="ARBA00022692"/>
    </source>
</evidence>
<reference evidence="9" key="1">
    <citation type="submission" date="2021-02" db="EMBL/GenBank/DDBJ databases">
        <title>First Annotated Genome of the Yellow-green Alga Tribonema minus.</title>
        <authorList>
            <person name="Mahan K.M."/>
        </authorList>
    </citation>
    <scope>NUCLEOTIDE SEQUENCE</scope>
    <source>
        <strain evidence="9">UTEX B ZZ1240</strain>
    </source>
</reference>
<keyword evidence="5 7" id="KW-0472">Membrane</keyword>
<protein>
    <recommendedName>
        <fullName evidence="11">Photosystem II reaction center M protein</fullName>
    </recommendedName>
</protein>
<organism evidence="9 10">
    <name type="scientific">Tribonema minus</name>
    <dbReference type="NCBI Taxonomy" id="303371"/>
    <lineage>
        <taxon>Eukaryota</taxon>
        <taxon>Sar</taxon>
        <taxon>Stramenopiles</taxon>
        <taxon>Ochrophyta</taxon>
        <taxon>PX clade</taxon>
        <taxon>Xanthophyceae</taxon>
        <taxon>Tribonematales</taxon>
        <taxon>Tribonemataceae</taxon>
        <taxon>Tribonema</taxon>
    </lineage>
</organism>
<dbReference type="GO" id="GO:0009523">
    <property type="term" value="C:photosystem II"/>
    <property type="evidence" value="ECO:0007669"/>
    <property type="project" value="UniProtKB-KW"/>
</dbReference>
<keyword evidence="2" id="KW-0602">Photosynthesis</keyword>
<keyword evidence="3 7" id="KW-0812">Transmembrane</keyword>
<dbReference type="OrthoDB" id="40270at2759"/>
<proteinExistence type="predicted"/>
<dbReference type="InterPro" id="IPR007826">
    <property type="entry name" value="PSII_PsbM"/>
</dbReference>
<accession>A0A835ZJC8</accession>
<gene>
    <name evidence="9" type="ORF">JKP88DRAFT_205771</name>
</gene>
<dbReference type="InterPro" id="IPR037269">
    <property type="entry name" value="PSII_PsbM_sf"/>
</dbReference>
<dbReference type="SUPFAM" id="SSF161033">
    <property type="entry name" value="Photosystem II reaction center protein M, PsbM"/>
    <property type="match status" value="1"/>
</dbReference>